<dbReference type="RefSeq" id="XP_016224198.1">
    <property type="nucleotide sequence ID" value="XM_016368410.1"/>
</dbReference>
<feature type="domain" description="Chromatin assembly factor 1 subunit A dimerization" evidence="6">
    <location>
        <begin position="338"/>
        <end position="413"/>
    </location>
</feature>
<dbReference type="Pfam" id="PF21796">
    <property type="entry name" value="Cac1_C"/>
    <property type="match status" value="1"/>
</dbReference>
<organism evidence="8 9">
    <name type="scientific">Exophiala mesophila</name>
    <name type="common">Black yeast-like fungus</name>
    <dbReference type="NCBI Taxonomy" id="212818"/>
    <lineage>
        <taxon>Eukaryota</taxon>
        <taxon>Fungi</taxon>
        <taxon>Dikarya</taxon>
        <taxon>Ascomycota</taxon>
        <taxon>Pezizomycotina</taxon>
        <taxon>Eurotiomycetes</taxon>
        <taxon>Chaetothyriomycetidae</taxon>
        <taxon>Chaetothyriales</taxon>
        <taxon>Herpotrichiellaceae</taxon>
        <taxon>Exophiala</taxon>
    </lineage>
</organism>
<dbReference type="VEuPathDB" id="FungiDB:PV10_03898"/>
<feature type="compositionally biased region" description="Basic and acidic residues" evidence="5">
    <location>
        <begin position="75"/>
        <end position="186"/>
    </location>
</feature>
<feature type="compositionally biased region" description="Polar residues" evidence="5">
    <location>
        <begin position="58"/>
        <end position="74"/>
    </location>
</feature>
<keyword evidence="2" id="KW-0227">DNA damage</keyword>
<dbReference type="Pfam" id="PF12253">
    <property type="entry name" value="CAF1A_dimeriz"/>
    <property type="match status" value="1"/>
</dbReference>
<evidence type="ECO:0000256" key="4">
    <source>
        <dbReference type="ARBA" id="ARBA00023242"/>
    </source>
</evidence>
<evidence type="ECO:0000313" key="8">
    <source>
        <dbReference type="EMBL" id="KIV92624.1"/>
    </source>
</evidence>
<dbReference type="GO" id="GO:0033186">
    <property type="term" value="C:CAF-1 complex"/>
    <property type="evidence" value="ECO:0007669"/>
    <property type="project" value="TreeGrafter"/>
</dbReference>
<evidence type="ECO:0000256" key="2">
    <source>
        <dbReference type="ARBA" id="ARBA00022763"/>
    </source>
</evidence>
<reference evidence="8 9" key="1">
    <citation type="submission" date="2015-01" db="EMBL/GenBank/DDBJ databases">
        <title>The Genome Sequence of Exophiala mesophila CBS40295.</title>
        <authorList>
            <consortium name="The Broad Institute Genomics Platform"/>
            <person name="Cuomo C."/>
            <person name="de Hoog S."/>
            <person name="Gorbushina A."/>
            <person name="Stielow B."/>
            <person name="Teixiera M."/>
            <person name="Abouelleil A."/>
            <person name="Chapman S.B."/>
            <person name="Priest M."/>
            <person name="Young S.K."/>
            <person name="Wortman J."/>
            <person name="Nusbaum C."/>
            <person name="Birren B."/>
        </authorList>
    </citation>
    <scope>NUCLEOTIDE SEQUENCE [LARGE SCALE GENOMIC DNA]</scope>
    <source>
        <strain evidence="8 9">CBS 40295</strain>
    </source>
</reference>
<evidence type="ECO:0000259" key="7">
    <source>
        <dbReference type="Pfam" id="PF21796"/>
    </source>
</evidence>
<dbReference type="Proteomes" id="UP000054302">
    <property type="component" value="Unassembled WGS sequence"/>
</dbReference>
<dbReference type="OMA" id="YENVRPP"/>
<evidence type="ECO:0000256" key="3">
    <source>
        <dbReference type="ARBA" id="ARBA00023204"/>
    </source>
</evidence>
<dbReference type="OrthoDB" id="79480at2759"/>
<evidence type="ECO:0000256" key="1">
    <source>
        <dbReference type="ARBA" id="ARBA00004123"/>
    </source>
</evidence>
<keyword evidence="4" id="KW-0539">Nucleus</keyword>
<feature type="region of interest" description="Disordered" evidence="5">
    <location>
        <begin position="478"/>
        <end position="509"/>
    </location>
</feature>
<keyword evidence="9" id="KW-1185">Reference proteome</keyword>
<proteinExistence type="predicted"/>
<evidence type="ECO:0000256" key="5">
    <source>
        <dbReference type="SAM" id="MobiDB-lite"/>
    </source>
</evidence>
<dbReference type="EMBL" id="KN847522">
    <property type="protein sequence ID" value="KIV92624.1"/>
    <property type="molecule type" value="Genomic_DNA"/>
</dbReference>
<accession>A0A0D1ZFH9</accession>
<feature type="compositionally biased region" description="Polar residues" evidence="5">
    <location>
        <begin position="217"/>
        <end position="228"/>
    </location>
</feature>
<feature type="compositionally biased region" description="Low complexity" evidence="5">
    <location>
        <begin position="196"/>
        <end position="207"/>
    </location>
</feature>
<name>A0A0D1ZFH9_EXOME</name>
<dbReference type="HOGENOM" id="CLU_013392_1_0_1"/>
<dbReference type="STRING" id="212818.A0A0D1ZFH9"/>
<feature type="domain" description="Chromatin assembly factor 1 subunit Cac1-like C-terminal" evidence="7">
    <location>
        <begin position="559"/>
        <end position="611"/>
    </location>
</feature>
<dbReference type="GO" id="GO:0006281">
    <property type="term" value="P:DNA repair"/>
    <property type="evidence" value="ECO:0007669"/>
    <property type="project" value="UniProtKB-KW"/>
</dbReference>
<dbReference type="InterPro" id="IPR022043">
    <property type="entry name" value="CAF1A_DD"/>
</dbReference>
<sequence>MDTQSMSSCEVALSPSAGAPLTPSKKRNYQGLLLHQVPFDSCVLSGASPSVSAPRESSPGSPLSDLGTTPGTSPQKDKTMAPDPKKRKLTFAEREVEKVIKRQEKEQKEKEKLEARAAKDDEKRRKEEEKDAARKAREAVREERRKAKDAVQQEKEAVREEKKKAKDAVQQEKEAEKKRKEAEVLKKQQSQMRIGAFFARPASASTPPTTPDIHSTGPVSRRSSTASIDSDMPLAGTDTPVKATNPEFNNWILPFFVSDLAEVAPFNRFHRSAGPLGHAEFPLNQGTVPEPLRSRFRQRQRRRPIRPVKAIMEQLAVISTSVDDVVDDDSCLASVPYKYLQFREDVRPPYQGTFTRAVSSKCSYKLARNPVHRGLPDINYDYDSEAEWEEPEDGDDDLMDEDEMSEDEAGEDEMDDFLDDEAEPVKRRLLVGELEAKSSGVCWEGSGVQPENQFDLSVYRMDVLHDATSLPIDPYSTVHWSDIGKPSPKKKESKSSGSGSEMQPPRLPLMTLDANTGNLMPPRGTLGTATEDDKPAKALAGAKAKSGTKAVKMVPSDVLPAFRAAVEGSTLSKVGLIEVLKDQFPKCPKDAIKDTLTSIAVKQGGKDKKWILV</sequence>
<feature type="region of interest" description="Disordered" evidence="5">
    <location>
        <begin position="42"/>
        <end position="235"/>
    </location>
</feature>
<dbReference type="GO" id="GO:0006334">
    <property type="term" value="P:nucleosome assembly"/>
    <property type="evidence" value="ECO:0007669"/>
    <property type="project" value="TreeGrafter"/>
</dbReference>
<dbReference type="GO" id="GO:0005634">
    <property type="term" value="C:nucleus"/>
    <property type="evidence" value="ECO:0007669"/>
    <property type="project" value="UniProtKB-SubCell"/>
</dbReference>
<protein>
    <recommendedName>
        <fullName evidence="10">Chromatin assembly factor 1 subunit A</fullName>
    </recommendedName>
</protein>
<feature type="region of interest" description="Disordered" evidence="5">
    <location>
        <begin position="1"/>
        <end position="25"/>
    </location>
</feature>
<keyword evidence="3" id="KW-0234">DNA repair</keyword>
<dbReference type="PANTHER" id="PTHR15272:SF0">
    <property type="entry name" value="CHROMATIN ASSEMBLY FACTOR 1 SUBUNIT A"/>
    <property type="match status" value="1"/>
</dbReference>
<evidence type="ECO:0008006" key="10">
    <source>
        <dbReference type="Google" id="ProtNLM"/>
    </source>
</evidence>
<dbReference type="PANTHER" id="PTHR15272">
    <property type="entry name" value="CHROMATIN ASSEMBLY FACTOR 1 SUBUNIT A CAF-1 SUBUNIT A"/>
    <property type="match status" value="1"/>
</dbReference>
<gene>
    <name evidence="8" type="ORF">PV10_03898</name>
</gene>
<feature type="region of interest" description="Disordered" evidence="5">
    <location>
        <begin position="386"/>
        <end position="414"/>
    </location>
</feature>
<dbReference type="GeneID" id="27321743"/>
<dbReference type="AlphaFoldDB" id="A0A0D1ZFH9"/>
<comment type="subcellular location">
    <subcellularLocation>
        <location evidence="1">Nucleus</location>
    </subcellularLocation>
</comment>
<dbReference type="InterPro" id="IPR048800">
    <property type="entry name" value="Cac1-like_C"/>
</dbReference>
<evidence type="ECO:0000259" key="6">
    <source>
        <dbReference type="Pfam" id="PF12253"/>
    </source>
</evidence>
<evidence type="ECO:0000313" key="9">
    <source>
        <dbReference type="Proteomes" id="UP000054302"/>
    </source>
</evidence>